<dbReference type="Proteomes" id="UP000672009">
    <property type="component" value="Chromosome"/>
</dbReference>
<gene>
    <name evidence="7" type="ORF">J9260_02090</name>
</gene>
<sequence length="309" mass="34167">MMTQQNPSALKAWQQPLGWLLFLLLVGGVEYLLGWGKVVGVWAGVNPTAVMVAFVLLLLAYGLSAWRLYDYFPQVLQGKGLATWRLLLTHTLRSQFFPTHTGTGSFPAAMKGEFGITHAHSVSALLWFRFLDIHAALAFLIYPLLVVTPLKRLAIPVIVVWVVLPLLVYLLRNVIEARFAGRDGYFSQLVQQTVYGLPDNWSEFWRSWLMTWASWMVKLLTLAWLLGQFLPDVTWNMRLTAVVLGELASGLPLFIPLNAGLYEGGIIAGLLPVSAAQPSAIAAINVHLFVLAVMLVGGLVANFLGKLRG</sequence>
<keyword evidence="4 6" id="KW-1133">Transmembrane helix</keyword>
<feature type="transmembrane region" description="Helical" evidence="6">
    <location>
        <begin position="48"/>
        <end position="69"/>
    </location>
</feature>
<keyword evidence="5 6" id="KW-0472">Membrane</keyword>
<protein>
    <submittedName>
        <fullName evidence="7">Uncharacterized protein</fullName>
    </submittedName>
</protein>
<evidence type="ECO:0000256" key="3">
    <source>
        <dbReference type="ARBA" id="ARBA00022692"/>
    </source>
</evidence>
<feature type="transmembrane region" description="Helical" evidence="6">
    <location>
        <begin position="17"/>
        <end position="36"/>
    </location>
</feature>
<accession>A0A975FAB1</accession>
<proteinExistence type="predicted"/>
<comment type="subcellular location">
    <subcellularLocation>
        <location evidence="1">Cell membrane</location>
        <topology evidence="1">Multi-pass membrane protein</topology>
    </subcellularLocation>
</comment>
<dbReference type="RefSeq" id="WP_210219410.1">
    <property type="nucleotide sequence ID" value="NZ_CP072793.1"/>
</dbReference>
<evidence type="ECO:0000256" key="2">
    <source>
        <dbReference type="ARBA" id="ARBA00022475"/>
    </source>
</evidence>
<keyword evidence="3 6" id="KW-0812">Transmembrane</keyword>
<dbReference type="InterPro" id="IPR022791">
    <property type="entry name" value="L-PG_synthase/AglD"/>
</dbReference>
<keyword evidence="8" id="KW-1185">Reference proteome</keyword>
<dbReference type="KEGG" id="tun:J9260_02090"/>
<evidence type="ECO:0000256" key="6">
    <source>
        <dbReference type="SAM" id="Phobius"/>
    </source>
</evidence>
<feature type="transmembrane region" description="Helical" evidence="6">
    <location>
        <begin position="126"/>
        <end position="146"/>
    </location>
</feature>
<feature type="transmembrane region" description="Helical" evidence="6">
    <location>
        <begin position="239"/>
        <end position="259"/>
    </location>
</feature>
<evidence type="ECO:0000313" key="8">
    <source>
        <dbReference type="Proteomes" id="UP000672009"/>
    </source>
</evidence>
<organism evidence="7 8">
    <name type="scientific">Thiothrix unzii</name>
    <dbReference type="NCBI Taxonomy" id="111769"/>
    <lineage>
        <taxon>Bacteria</taxon>
        <taxon>Pseudomonadati</taxon>
        <taxon>Pseudomonadota</taxon>
        <taxon>Gammaproteobacteria</taxon>
        <taxon>Thiotrichales</taxon>
        <taxon>Thiotrichaceae</taxon>
        <taxon>Thiothrix</taxon>
    </lineage>
</organism>
<dbReference type="Pfam" id="PF03706">
    <property type="entry name" value="LPG_synthase_TM"/>
    <property type="match status" value="1"/>
</dbReference>
<feature type="transmembrane region" description="Helical" evidence="6">
    <location>
        <begin position="153"/>
        <end position="171"/>
    </location>
</feature>
<evidence type="ECO:0000256" key="5">
    <source>
        <dbReference type="ARBA" id="ARBA00023136"/>
    </source>
</evidence>
<dbReference type="EMBL" id="CP072793">
    <property type="protein sequence ID" value="QTR53903.1"/>
    <property type="molecule type" value="Genomic_DNA"/>
</dbReference>
<feature type="transmembrane region" description="Helical" evidence="6">
    <location>
        <begin position="279"/>
        <end position="304"/>
    </location>
</feature>
<evidence type="ECO:0000256" key="4">
    <source>
        <dbReference type="ARBA" id="ARBA00022989"/>
    </source>
</evidence>
<reference evidence="7" key="1">
    <citation type="submission" date="2021-04" db="EMBL/GenBank/DDBJ databases">
        <title>Genomics, taxonomy and metabolism of representatives of sulfur bacteria of the genus Thiothrix: Thiothrix fructosivorans QT, Thiothrix unzii A1T and three new species, Thiothrix subterranea sp. nov., Thiothrix litoralis sp. nov. and 'Candidatus Thiothrix anitrata' sp. nov.</title>
        <authorList>
            <person name="Ravin N.V."/>
            <person name="Smolyakov D."/>
            <person name="Rudenko T.S."/>
            <person name="Mardanov A.V."/>
            <person name="Beletsky A.V."/>
            <person name="Markov N.D."/>
            <person name="Fomenkov A.I."/>
            <person name="Roberts R.J."/>
            <person name="Karnachuk O.V."/>
            <person name="Novikov A."/>
            <person name="Grabovich M.Y."/>
        </authorList>
    </citation>
    <scope>NUCLEOTIDE SEQUENCE</scope>
    <source>
        <strain evidence="7">A1</strain>
    </source>
</reference>
<feature type="transmembrane region" description="Helical" evidence="6">
    <location>
        <begin position="207"/>
        <end position="227"/>
    </location>
</feature>
<dbReference type="AlphaFoldDB" id="A0A975FAB1"/>
<name>A0A975FAB1_9GAMM</name>
<evidence type="ECO:0000313" key="7">
    <source>
        <dbReference type="EMBL" id="QTR53903.1"/>
    </source>
</evidence>
<evidence type="ECO:0000256" key="1">
    <source>
        <dbReference type="ARBA" id="ARBA00004651"/>
    </source>
</evidence>
<keyword evidence="2" id="KW-1003">Cell membrane</keyword>
<dbReference type="GO" id="GO:0005886">
    <property type="term" value="C:plasma membrane"/>
    <property type="evidence" value="ECO:0007669"/>
    <property type="project" value="UniProtKB-SubCell"/>
</dbReference>